<evidence type="ECO:0000256" key="1">
    <source>
        <dbReference type="SAM" id="MobiDB-lite"/>
    </source>
</evidence>
<keyword evidence="3" id="KW-1185">Reference proteome</keyword>
<organism evidence="2 3">
    <name type="scientific">Nguyenibacter vanlangensis</name>
    <dbReference type="NCBI Taxonomy" id="1216886"/>
    <lineage>
        <taxon>Bacteria</taxon>
        <taxon>Pseudomonadati</taxon>
        <taxon>Pseudomonadota</taxon>
        <taxon>Alphaproteobacteria</taxon>
        <taxon>Acetobacterales</taxon>
        <taxon>Acetobacteraceae</taxon>
        <taxon>Nguyenibacter</taxon>
    </lineage>
</organism>
<dbReference type="EMBL" id="CP152276">
    <property type="protein sequence ID" value="XAE41568.1"/>
    <property type="molecule type" value="Genomic_DNA"/>
</dbReference>
<evidence type="ECO:0008006" key="4">
    <source>
        <dbReference type="Google" id="ProtNLM"/>
    </source>
</evidence>
<feature type="region of interest" description="Disordered" evidence="1">
    <location>
        <begin position="51"/>
        <end position="120"/>
    </location>
</feature>
<feature type="compositionally biased region" description="Low complexity" evidence="1">
    <location>
        <begin position="63"/>
        <end position="94"/>
    </location>
</feature>
<reference evidence="2 3" key="1">
    <citation type="submission" date="2024-04" db="EMBL/GenBank/DDBJ databases">
        <title>Complete genome sequence of Nguyenibacter vanlangesis HBCM-1154, a strain capable of nitrogen fixation, IAA production, and phosphorus solubilization isolated from sugarcane soil.</title>
        <authorList>
            <person name="MY HANH P."/>
        </authorList>
    </citation>
    <scope>NUCLEOTIDE SEQUENCE [LARGE SCALE GENOMIC DNA]</scope>
    <source>
        <strain evidence="2 3">HBCM 1154</strain>
    </source>
</reference>
<protein>
    <recommendedName>
        <fullName evidence="4">DUF3179 domain-containing protein</fullName>
    </recommendedName>
</protein>
<dbReference type="Proteomes" id="UP001449795">
    <property type="component" value="Chromosome"/>
</dbReference>
<feature type="compositionally biased region" description="Gly residues" evidence="1">
    <location>
        <begin position="95"/>
        <end position="110"/>
    </location>
</feature>
<sequence length="349" mass="36515">MSAASRLWHRAPLWRAALFAAPIFALLALLYPPSYLTRAIPALRPVIDRLNHTLGRTPPPGPGAEQVGAAQGAASAPDDDGSAQADAGAPPQGASQGGPNQGGPNQGPGGTQVAAPPITSDMSGAIPFAGRLLPLPAGTWHPVLTTQSGPHGELISNVLVRAEGGIVTGVVIARGSTQSLSPSTVEAMNNGCHDDRNYLSKLVTTDPKVMECWFTAHVQIAGQPLSDSVDIQTAFNRLHVLGFPIPYVMLVATWNYAELAADHGANIENVTILLSPARKGTMTLPAPPDQWMKQSLPQNPGAARFVHEADDWMNGWTTMLRRGFHGDLVSGAPDLARAARDPAAALPPG</sequence>
<dbReference type="RefSeq" id="WP_342627470.1">
    <property type="nucleotide sequence ID" value="NZ_CP152276.1"/>
</dbReference>
<name>A0ABZ3D1E0_9PROT</name>
<evidence type="ECO:0000313" key="2">
    <source>
        <dbReference type="EMBL" id="XAE41568.1"/>
    </source>
</evidence>
<evidence type="ECO:0000313" key="3">
    <source>
        <dbReference type="Proteomes" id="UP001449795"/>
    </source>
</evidence>
<gene>
    <name evidence="2" type="ORF">AAC691_14885</name>
</gene>
<accession>A0ABZ3D1E0</accession>
<proteinExistence type="predicted"/>